<evidence type="ECO:0000256" key="3">
    <source>
        <dbReference type="SAM" id="MobiDB-lite"/>
    </source>
</evidence>
<dbReference type="SUPFAM" id="SSF50978">
    <property type="entry name" value="WD40 repeat-like"/>
    <property type="match status" value="1"/>
</dbReference>
<evidence type="ECO:0000313" key="6">
    <source>
        <dbReference type="EMBL" id="KAI5968435.1"/>
    </source>
</evidence>
<evidence type="ECO:0000259" key="4">
    <source>
        <dbReference type="Pfam" id="PF12816"/>
    </source>
</evidence>
<dbReference type="InterPro" id="IPR015943">
    <property type="entry name" value="WD40/YVTN_repeat-like_dom_sf"/>
</dbReference>
<feature type="repeat" description="WD" evidence="2">
    <location>
        <begin position="140"/>
        <end position="174"/>
    </location>
</feature>
<dbReference type="AlphaFoldDB" id="A0AAD5BJF2"/>
<sequence>MTPDQQLTLYDLATRSLRSPSLSISSSHNSSSFSNGYKRRFDDRSTTKTSLALRAYSSKSNLQQRQIQRDRQQNGASEVGALFKWSELSKIASITSSSNFESAFGKLVQVKSNAIYIALGTTSGKIVIFNYNQDVQFTLESQEAGDISSMAFSSDSSFFAAGFKDGAIRLWELKPDLSKPYFTIFPSAKDGHAMNQSITFLAFIESQTHHLVSLDESGALIKHNGVRKLRNVYFFSERLFTTEGNIQSSSILPIGSSHQVTDGMGVVALMTRDILSIYSTTSLNDPAIAHIRTQYKIGVKNPQKVAKLAWFPCTKTLQGVQSARLAYSWNNVLGVLELNNNLFPSNFLQVVNDAKDKDRVVPKLPFSKTAKRTIEGDVADIKWIQSDMVCVFTKEKLTTFYYNGSTLDPIGEDALEEYNEVTSSKRCLVLLENQKLFLGRQLSWADILLEKISARQYFEALELADEYYNTGSVGKLVAVGLPVNKTKRSTLVRPYLIEIMKESLSHLQNIDPAKYLEKYFTVITYIGYSDILEDLLLIVGDEEVFFQTLEPFIFSESILVLPPAVLKLLVEYYASNGDLLTEILCTLDIQSLDIDLTISLCKKHNLRECLIYIWNFLLGDYETPLLEFINDFRNGDGASPEHEFIAYTYISFILTGRQFPTDRLLTTDAPIQNVCNILFSSGPIIRNDKVVHALDDGTIFPYLYTFLKSDSFQLLSAMNEFFESSFLNENLKFTRQFLIEALLDLYDANEFSEYDKVQLAIFIARNYPKYPQFIRLAESTLDTVIERLCGNNDPEIAQDCELALQSLTSVYLPEDEHFTQKLEMKGYYNLLVTLYLSEQEYANALESSLLLKDVDEEGLMSEVQAIVGDAFTRGKDANEKINLARVLKGNFAKLVTLDLDAVFRLIQKYAPQLHREVLSLNDEVLKYRYLAKLLTEGRASREFLYEYIRLCVLFDKSSVAGVVDKFKDIIDGDENIMTVLRENDITDGQAIMLAQQHKFEEAVQVIVGRLKLVQDLEHKDECESYVNLACTICEDPATYTQSLSADGVILNESLWLNLITSLVDLANSSDESSPIHEFFNTCIHDCFRKISDYKLSNSQHSQSFSTIFTKFLQTYSHDDHNTNVAKLSNIRGILQDVFISYSYEGEISEILLRMLNEAVYKNMIAVRQIKLRGVAN</sequence>
<dbReference type="InterPro" id="IPR045111">
    <property type="entry name" value="Vps41/Vps8"/>
</dbReference>
<dbReference type="EMBL" id="JAIHNG010000013">
    <property type="protein sequence ID" value="KAI5968435.1"/>
    <property type="molecule type" value="Genomic_DNA"/>
</dbReference>
<dbReference type="GeneID" id="76148189"/>
<protein>
    <submittedName>
        <fullName evidence="6">VPS8</fullName>
    </submittedName>
</protein>
<keyword evidence="2" id="KW-0853">WD repeat</keyword>
<dbReference type="InterPro" id="IPR001680">
    <property type="entry name" value="WD40_rpt"/>
</dbReference>
<dbReference type="GO" id="GO:0006623">
    <property type="term" value="P:protein targeting to vacuole"/>
    <property type="evidence" value="ECO:0007669"/>
    <property type="project" value="InterPro"/>
</dbReference>
<feature type="region of interest" description="Disordered" evidence="3">
    <location>
        <begin position="21"/>
        <end position="45"/>
    </location>
</feature>
<comment type="caution">
    <text evidence="6">The sequence shown here is derived from an EMBL/GenBank/DDBJ whole genome shotgun (WGS) entry which is preliminary data.</text>
</comment>
<name>A0AAD5BJF2_9ASCO</name>
<dbReference type="PANTHER" id="PTHR12616:SF8">
    <property type="entry name" value="VACUOLAR PROTEIN SORTING-ASSOCIATED PROTEIN 8 HOMOLOG"/>
    <property type="match status" value="1"/>
</dbReference>
<proteinExistence type="inferred from homology"/>
<dbReference type="InterPro" id="IPR025941">
    <property type="entry name" value="Vps8_central_dom"/>
</dbReference>
<accession>A0AAD5BJF2</accession>
<evidence type="ECO:0000313" key="7">
    <source>
        <dbReference type="Proteomes" id="UP001204833"/>
    </source>
</evidence>
<dbReference type="GO" id="GO:0034058">
    <property type="term" value="P:endosomal vesicle fusion"/>
    <property type="evidence" value="ECO:0007669"/>
    <property type="project" value="TreeGrafter"/>
</dbReference>
<dbReference type="PROSITE" id="PS50082">
    <property type="entry name" value="WD_REPEATS_2"/>
    <property type="match status" value="1"/>
</dbReference>
<dbReference type="Gene3D" id="2.130.10.10">
    <property type="entry name" value="YVTN repeat-like/Quinoprotein amine dehydrogenase"/>
    <property type="match status" value="1"/>
</dbReference>
<evidence type="ECO:0000259" key="5">
    <source>
        <dbReference type="Pfam" id="PF25066"/>
    </source>
</evidence>
<dbReference type="InterPro" id="IPR036322">
    <property type="entry name" value="WD40_repeat_dom_sf"/>
</dbReference>
<dbReference type="PROSITE" id="PS50294">
    <property type="entry name" value="WD_REPEATS_REGION"/>
    <property type="match status" value="1"/>
</dbReference>
<gene>
    <name evidence="6" type="ORF">KGF57_000129</name>
</gene>
<evidence type="ECO:0000256" key="2">
    <source>
        <dbReference type="PROSITE-ProRule" id="PRU00221"/>
    </source>
</evidence>
<dbReference type="PANTHER" id="PTHR12616">
    <property type="entry name" value="VACUOLAR PROTEIN SORTING VPS41"/>
    <property type="match status" value="1"/>
</dbReference>
<dbReference type="Pfam" id="PF23410">
    <property type="entry name" value="Beta-prop_VPS8"/>
    <property type="match status" value="1"/>
</dbReference>
<evidence type="ECO:0000256" key="1">
    <source>
        <dbReference type="ARBA" id="ARBA00009422"/>
    </source>
</evidence>
<keyword evidence="7" id="KW-1185">Reference proteome</keyword>
<feature type="domain" description="Vacuolar protein sorting-associated protein 8 central" evidence="4">
    <location>
        <begin position="544"/>
        <end position="722"/>
    </location>
</feature>
<dbReference type="GO" id="GO:0005770">
    <property type="term" value="C:late endosome"/>
    <property type="evidence" value="ECO:0007669"/>
    <property type="project" value="TreeGrafter"/>
</dbReference>
<reference evidence="6 7" key="1">
    <citation type="journal article" date="2022" name="DNA Res.">
        <title>Genome analysis of five recently described species of the CUG-Ser clade uncovers Candida theae as a new hybrid lineage with pathogenic potential in the Candida parapsilosis species complex.</title>
        <authorList>
            <person name="Mixao V."/>
            <person name="Del Olmo V."/>
            <person name="Hegedusova E."/>
            <person name="Saus E."/>
            <person name="Pryszcz L."/>
            <person name="Cillingova A."/>
            <person name="Nosek J."/>
            <person name="Gabaldon T."/>
        </authorList>
    </citation>
    <scope>NUCLEOTIDE SEQUENCE [LARGE SCALE GENOMIC DNA]</scope>
    <source>
        <strain evidence="6 7">CBS 12239</strain>
    </source>
</reference>
<dbReference type="Pfam" id="PF12816">
    <property type="entry name" value="TPR_Vps8"/>
    <property type="match status" value="1"/>
</dbReference>
<dbReference type="GO" id="GO:0030897">
    <property type="term" value="C:HOPS complex"/>
    <property type="evidence" value="ECO:0007669"/>
    <property type="project" value="TreeGrafter"/>
</dbReference>
<comment type="similarity">
    <text evidence="1">Belongs to the VPS8 family.</text>
</comment>
<dbReference type="Proteomes" id="UP001204833">
    <property type="component" value="Unassembled WGS sequence"/>
</dbReference>
<dbReference type="SMART" id="SM00320">
    <property type="entry name" value="WD40"/>
    <property type="match status" value="1"/>
</dbReference>
<feature type="compositionally biased region" description="Low complexity" evidence="3">
    <location>
        <begin position="21"/>
        <end position="34"/>
    </location>
</feature>
<organism evidence="6 7">
    <name type="scientific">Candida theae</name>
    <dbReference type="NCBI Taxonomy" id="1198502"/>
    <lineage>
        <taxon>Eukaryota</taxon>
        <taxon>Fungi</taxon>
        <taxon>Dikarya</taxon>
        <taxon>Ascomycota</taxon>
        <taxon>Saccharomycotina</taxon>
        <taxon>Pichiomycetes</taxon>
        <taxon>Debaryomycetaceae</taxon>
        <taxon>Candida/Lodderomyces clade</taxon>
        <taxon>Candida</taxon>
    </lineage>
</organism>
<dbReference type="InterPro" id="IPR059070">
    <property type="entry name" value="TPR_VPS8_2"/>
</dbReference>
<feature type="domain" description="VPS8-like TPR-like repeats" evidence="5">
    <location>
        <begin position="1045"/>
        <end position="1168"/>
    </location>
</feature>
<dbReference type="Pfam" id="PF25066">
    <property type="entry name" value="TPR_VPS8_2"/>
    <property type="match status" value="1"/>
</dbReference>
<dbReference type="RefSeq" id="XP_051611314.1">
    <property type="nucleotide sequence ID" value="XM_051750479.1"/>
</dbReference>